<dbReference type="InterPro" id="IPR022234">
    <property type="entry name" value="DUF3759"/>
</dbReference>
<gene>
    <name evidence="1" type="ORF">GCM10023205_36710</name>
</gene>
<keyword evidence="2" id="KW-1185">Reference proteome</keyword>
<evidence type="ECO:0000313" key="2">
    <source>
        <dbReference type="Proteomes" id="UP001500466"/>
    </source>
</evidence>
<dbReference type="Pfam" id="PF12585">
    <property type="entry name" value="DUF3759"/>
    <property type="match status" value="1"/>
</dbReference>
<comment type="caution">
    <text evidence="1">The sequence shown here is derived from an EMBL/GenBank/DDBJ whole genome shotgun (WGS) entry which is preliminary data.</text>
</comment>
<dbReference type="EMBL" id="BAABHS010000012">
    <property type="protein sequence ID" value="GAA4968272.1"/>
    <property type="molecule type" value="Genomic_DNA"/>
</dbReference>
<evidence type="ECO:0000313" key="1">
    <source>
        <dbReference type="EMBL" id="GAA4968272.1"/>
    </source>
</evidence>
<dbReference type="Proteomes" id="UP001500466">
    <property type="component" value="Unassembled WGS sequence"/>
</dbReference>
<protein>
    <submittedName>
        <fullName evidence="1">Uncharacterized protein</fullName>
    </submittedName>
</protein>
<name>A0ABP9HDB2_9ACTN</name>
<sequence>MALFADDSEEAAAYHACRIAPIGTPIPVEQLARAGAYASSLAWSGHLARHGKPATMEKACHVVSDAADAFIDHTAQSHAMDADAVDAAKHQATDQYSAALRELYG</sequence>
<dbReference type="RefSeq" id="WP_345676602.1">
    <property type="nucleotide sequence ID" value="NZ_BAABHS010000012.1"/>
</dbReference>
<organism evidence="1 2">
    <name type="scientific">Yinghuangia aomiensis</name>
    <dbReference type="NCBI Taxonomy" id="676205"/>
    <lineage>
        <taxon>Bacteria</taxon>
        <taxon>Bacillati</taxon>
        <taxon>Actinomycetota</taxon>
        <taxon>Actinomycetes</taxon>
        <taxon>Kitasatosporales</taxon>
        <taxon>Streptomycetaceae</taxon>
        <taxon>Yinghuangia</taxon>
    </lineage>
</organism>
<proteinExistence type="predicted"/>
<reference evidence="2" key="1">
    <citation type="journal article" date="2019" name="Int. J. Syst. Evol. Microbiol.">
        <title>The Global Catalogue of Microorganisms (GCM) 10K type strain sequencing project: providing services to taxonomists for standard genome sequencing and annotation.</title>
        <authorList>
            <consortium name="The Broad Institute Genomics Platform"/>
            <consortium name="The Broad Institute Genome Sequencing Center for Infectious Disease"/>
            <person name="Wu L."/>
            <person name="Ma J."/>
        </authorList>
    </citation>
    <scope>NUCLEOTIDE SEQUENCE [LARGE SCALE GENOMIC DNA]</scope>
    <source>
        <strain evidence="2">JCM 17986</strain>
    </source>
</reference>
<accession>A0ABP9HDB2</accession>